<name>A0A8S0ZJQ6_ARCPL</name>
<gene>
    <name evidence="2" type="ORF">APLA_LOCUS6225</name>
</gene>
<dbReference type="Proteomes" id="UP000494256">
    <property type="component" value="Unassembled WGS sequence"/>
</dbReference>
<dbReference type="AlphaFoldDB" id="A0A8S0ZJQ6"/>
<proteinExistence type="predicted"/>
<feature type="compositionally biased region" description="Basic and acidic residues" evidence="1">
    <location>
        <begin position="131"/>
        <end position="140"/>
    </location>
</feature>
<comment type="caution">
    <text evidence="2">The sequence shown here is derived from an EMBL/GenBank/DDBJ whole genome shotgun (WGS) entry which is preliminary data.</text>
</comment>
<feature type="compositionally biased region" description="Low complexity" evidence="1">
    <location>
        <begin position="149"/>
        <end position="160"/>
    </location>
</feature>
<organism evidence="2 3">
    <name type="scientific">Arctia plantaginis</name>
    <name type="common">Wood tiger moth</name>
    <name type="synonym">Phalaena plantaginis</name>
    <dbReference type="NCBI Taxonomy" id="874455"/>
    <lineage>
        <taxon>Eukaryota</taxon>
        <taxon>Metazoa</taxon>
        <taxon>Ecdysozoa</taxon>
        <taxon>Arthropoda</taxon>
        <taxon>Hexapoda</taxon>
        <taxon>Insecta</taxon>
        <taxon>Pterygota</taxon>
        <taxon>Neoptera</taxon>
        <taxon>Endopterygota</taxon>
        <taxon>Lepidoptera</taxon>
        <taxon>Glossata</taxon>
        <taxon>Ditrysia</taxon>
        <taxon>Noctuoidea</taxon>
        <taxon>Erebidae</taxon>
        <taxon>Arctiinae</taxon>
        <taxon>Arctia</taxon>
    </lineage>
</organism>
<reference evidence="2 3" key="1">
    <citation type="submission" date="2020-04" db="EMBL/GenBank/DDBJ databases">
        <authorList>
            <person name="Wallbank WR R."/>
            <person name="Pardo Diaz C."/>
            <person name="Kozak K."/>
            <person name="Martin S."/>
            <person name="Jiggins C."/>
            <person name="Moest M."/>
            <person name="Warren A I."/>
            <person name="Byers J.R.P. K."/>
            <person name="Montejo-Kovacevich G."/>
            <person name="Yen C E."/>
        </authorList>
    </citation>
    <scope>NUCLEOTIDE SEQUENCE [LARGE SCALE GENOMIC DNA]</scope>
</reference>
<dbReference type="OrthoDB" id="10012075at2759"/>
<dbReference type="EMBL" id="CADEBD010000293">
    <property type="protein sequence ID" value="CAB3233762.1"/>
    <property type="molecule type" value="Genomic_DNA"/>
</dbReference>
<evidence type="ECO:0000313" key="2">
    <source>
        <dbReference type="EMBL" id="CAB3233762.1"/>
    </source>
</evidence>
<evidence type="ECO:0000256" key="1">
    <source>
        <dbReference type="SAM" id="MobiDB-lite"/>
    </source>
</evidence>
<evidence type="ECO:0000313" key="3">
    <source>
        <dbReference type="Proteomes" id="UP000494256"/>
    </source>
</evidence>
<protein>
    <submittedName>
        <fullName evidence="2">Uncharacterized protein</fullName>
    </submittedName>
</protein>
<feature type="region of interest" description="Disordered" evidence="1">
    <location>
        <begin position="204"/>
        <end position="228"/>
    </location>
</feature>
<accession>A0A8S0ZJQ6</accession>
<sequence length="228" mass="25047">MTFLAKYRLVIASRPPLPWGYESENFNWHVKQHHDGTTVVYACWSCGFTAPVGKRYPGKIVTQHCVVSPRSSKCGRCGQIISGRSCSQRPPQRHIRRQNAGHDPVPERAHVAPRRHAERIIDSSYSEDEPLDRHQGEHEVTAGVTSSQTGPGTDATTPPAVRKDGASGSTPFSWPTAEDTAMQQNINSAAARVMDGLASPRWAERDDAARAPSETAAGGAWWYPSVRH</sequence>
<feature type="region of interest" description="Disordered" evidence="1">
    <location>
        <begin position="85"/>
        <end position="176"/>
    </location>
</feature>